<dbReference type="SUPFAM" id="SSF52540">
    <property type="entry name" value="P-loop containing nucleoside triphosphate hydrolases"/>
    <property type="match status" value="1"/>
</dbReference>
<dbReference type="GO" id="GO:0015689">
    <property type="term" value="P:molybdate ion transport"/>
    <property type="evidence" value="ECO:0007669"/>
    <property type="project" value="InterPro"/>
</dbReference>
<evidence type="ECO:0000256" key="2">
    <source>
        <dbReference type="ARBA" id="ARBA00022505"/>
    </source>
</evidence>
<dbReference type="InterPro" id="IPR027417">
    <property type="entry name" value="P-loop_NTPase"/>
</dbReference>
<gene>
    <name evidence="8" type="ORF">HMPREF1705_04078</name>
</gene>
<dbReference type="PROSITE" id="PS51866">
    <property type="entry name" value="MOP"/>
    <property type="match status" value="1"/>
</dbReference>
<dbReference type="InterPro" id="IPR050093">
    <property type="entry name" value="ABC_SmlMolc_Importer"/>
</dbReference>
<evidence type="ECO:0000313" key="9">
    <source>
        <dbReference type="Proteomes" id="UP000005273"/>
    </source>
</evidence>
<dbReference type="Gene3D" id="3.40.50.300">
    <property type="entry name" value="P-loop containing nucleotide triphosphate hydrolases"/>
    <property type="match status" value="1"/>
</dbReference>
<feature type="domain" description="Mop" evidence="7">
    <location>
        <begin position="272"/>
        <end position="337"/>
    </location>
</feature>
<evidence type="ECO:0000256" key="4">
    <source>
        <dbReference type="ARBA" id="ARBA00022840"/>
    </source>
</evidence>
<keyword evidence="1" id="KW-0813">Transport</keyword>
<dbReference type="STRING" id="592015.HMPREF1705_04078"/>
<keyword evidence="2 5" id="KW-0500">Molybdenum</keyword>
<dbReference type="Pfam" id="PF00005">
    <property type="entry name" value="ABC_tran"/>
    <property type="match status" value="1"/>
</dbReference>
<name>A0A0T5X8W7_9BACT</name>
<dbReference type="GO" id="GO:0016887">
    <property type="term" value="F:ATP hydrolysis activity"/>
    <property type="evidence" value="ECO:0007669"/>
    <property type="project" value="InterPro"/>
</dbReference>
<evidence type="ECO:0000259" key="7">
    <source>
        <dbReference type="PROSITE" id="PS51866"/>
    </source>
</evidence>
<dbReference type="SUPFAM" id="SSF50331">
    <property type="entry name" value="MOP-like"/>
    <property type="match status" value="1"/>
</dbReference>
<dbReference type="GO" id="GO:0005524">
    <property type="term" value="F:ATP binding"/>
    <property type="evidence" value="ECO:0007669"/>
    <property type="project" value="UniProtKB-KW"/>
</dbReference>
<evidence type="ECO:0000256" key="5">
    <source>
        <dbReference type="PROSITE-ProRule" id="PRU01213"/>
    </source>
</evidence>
<evidence type="ECO:0000259" key="6">
    <source>
        <dbReference type="PROSITE" id="PS50893"/>
    </source>
</evidence>
<protein>
    <submittedName>
        <fullName evidence="8">ABC transporter, ATP-binding protein</fullName>
    </submittedName>
</protein>
<dbReference type="PANTHER" id="PTHR42781:SF4">
    <property type="entry name" value="SPERMIDINE_PUTRESCINE IMPORT ATP-BINDING PROTEIN POTA"/>
    <property type="match status" value="1"/>
</dbReference>
<dbReference type="InterPro" id="IPR003593">
    <property type="entry name" value="AAA+_ATPase"/>
</dbReference>
<evidence type="ECO:0000256" key="3">
    <source>
        <dbReference type="ARBA" id="ARBA00022741"/>
    </source>
</evidence>
<dbReference type="Pfam" id="PF03459">
    <property type="entry name" value="TOBE"/>
    <property type="match status" value="1"/>
</dbReference>
<dbReference type="RefSeq" id="WP_009200298.1">
    <property type="nucleotide sequence ID" value="NZ_ACJX03000001.1"/>
</dbReference>
<dbReference type="InterPro" id="IPR008995">
    <property type="entry name" value="Mo/tungstate-bd_C_term_dom"/>
</dbReference>
<keyword evidence="3" id="KW-0547">Nucleotide-binding</keyword>
<feature type="domain" description="ABC transporter" evidence="6">
    <location>
        <begin position="3"/>
        <end position="236"/>
    </location>
</feature>
<dbReference type="eggNOG" id="COG1122">
    <property type="taxonomic scope" value="Bacteria"/>
</dbReference>
<dbReference type="AlphaFoldDB" id="A0A0T5X8W7"/>
<dbReference type="InterPro" id="IPR004606">
    <property type="entry name" value="Mop_domain"/>
</dbReference>
<sequence length="337" mass="37619">MLYELRDIKRFYNDRCALSVDRLAIEGGKIYGLVGPNGSGKTTLLRILAFLDEPSEGQIIYKGSSVTSQKASLFRQEVTMLLQNARLLTRKVKDNVAYGLKLRGYDSKTIKSRVVEALEMVGLQPRDFLYRAWHELSGGEAQRVALAARLALRPDVLLLDEPTANVDKVSEALINQAVIKAKREWKTTIIMVSHDLGWLYSTADEILSLWGGRIVRQGPENIIPGPWEKLENGLYCKRLRDGQKIFISGAPSQSGVVSISPSEILLAEYPERTSARNLLYGFIREMAYCNGSQIRVTLSIGEINLVALITDEAARELKLSPGMNIYVVFKATAAKWL</sequence>
<dbReference type="Gene3D" id="2.40.50.100">
    <property type="match status" value="1"/>
</dbReference>
<dbReference type="PROSITE" id="PS50893">
    <property type="entry name" value="ABC_TRANSPORTER_2"/>
    <property type="match status" value="1"/>
</dbReference>
<keyword evidence="4 8" id="KW-0067">ATP-binding</keyword>
<dbReference type="Proteomes" id="UP000005273">
    <property type="component" value="Unassembled WGS sequence"/>
</dbReference>
<evidence type="ECO:0000313" key="8">
    <source>
        <dbReference type="EMBL" id="KRT34831.1"/>
    </source>
</evidence>
<dbReference type="InterPro" id="IPR005116">
    <property type="entry name" value="Transp-assoc_OB_typ1"/>
</dbReference>
<dbReference type="PANTHER" id="PTHR42781">
    <property type="entry name" value="SPERMIDINE/PUTRESCINE IMPORT ATP-BINDING PROTEIN POTA"/>
    <property type="match status" value="1"/>
</dbReference>
<keyword evidence="9" id="KW-1185">Reference proteome</keyword>
<accession>A0A0T5X8W7</accession>
<comment type="caution">
    <text evidence="8">The sequence shown here is derived from an EMBL/GenBank/DDBJ whole genome shotgun (WGS) entry which is preliminary data.</text>
</comment>
<organism evidence="8 9">
    <name type="scientific">Acetomicrobium hydrogeniformans ATCC BAA-1850</name>
    <dbReference type="NCBI Taxonomy" id="592015"/>
    <lineage>
        <taxon>Bacteria</taxon>
        <taxon>Thermotogati</taxon>
        <taxon>Synergistota</taxon>
        <taxon>Synergistia</taxon>
        <taxon>Synergistales</taxon>
        <taxon>Acetomicrobiaceae</taxon>
        <taxon>Acetomicrobium</taxon>
    </lineage>
</organism>
<dbReference type="SMART" id="SM00382">
    <property type="entry name" value="AAA"/>
    <property type="match status" value="1"/>
</dbReference>
<proteinExistence type="predicted"/>
<reference evidence="9" key="1">
    <citation type="submission" date="2012-09" db="EMBL/GenBank/DDBJ databases">
        <authorList>
            <person name="Weinstock G."/>
            <person name="Sodergren E."/>
            <person name="Clifton S."/>
            <person name="Fulton L."/>
            <person name="Fulton B."/>
            <person name="Courtney L."/>
            <person name="Fronick C."/>
            <person name="Harrison M."/>
            <person name="Strong C."/>
            <person name="Farmer C."/>
            <person name="Delehaunty K."/>
            <person name="Markovic C."/>
            <person name="Hall O."/>
            <person name="Minx P."/>
            <person name="Tomlinson C."/>
            <person name="Mitreva M."/>
            <person name="Nelson J."/>
            <person name="Hou S."/>
            <person name="Wollam A."/>
            <person name="Pepin K.H."/>
            <person name="Johnson M."/>
            <person name="Bhonagiri V."/>
            <person name="Nash W.E."/>
            <person name="Suruliraj S."/>
            <person name="Warren W."/>
            <person name="Chinwalla A."/>
            <person name="Mardis E.R."/>
            <person name="Wilson R.K."/>
        </authorList>
    </citation>
    <scope>NUCLEOTIDE SEQUENCE [LARGE SCALE GENOMIC DNA]</scope>
    <source>
        <strain evidence="9">OS1</strain>
    </source>
</reference>
<dbReference type="InterPro" id="IPR003439">
    <property type="entry name" value="ABC_transporter-like_ATP-bd"/>
</dbReference>
<dbReference type="OrthoDB" id="9809450at2"/>
<evidence type="ECO:0000256" key="1">
    <source>
        <dbReference type="ARBA" id="ARBA00022448"/>
    </source>
</evidence>
<dbReference type="EMBL" id="ACJX03000001">
    <property type="protein sequence ID" value="KRT34831.1"/>
    <property type="molecule type" value="Genomic_DNA"/>
</dbReference>